<organism evidence="2 4">
    <name type="scientific">Halarcobacter bivalviorum</name>
    <dbReference type="NCBI Taxonomy" id="663364"/>
    <lineage>
        <taxon>Bacteria</taxon>
        <taxon>Pseudomonadati</taxon>
        <taxon>Campylobacterota</taxon>
        <taxon>Epsilonproteobacteria</taxon>
        <taxon>Campylobacterales</taxon>
        <taxon>Arcobacteraceae</taxon>
        <taxon>Halarcobacter</taxon>
    </lineage>
</organism>
<evidence type="ECO:0000313" key="4">
    <source>
        <dbReference type="Proteomes" id="UP000289193"/>
    </source>
</evidence>
<evidence type="ECO:0000313" key="1">
    <source>
        <dbReference type="EMBL" id="AXH12143.1"/>
    </source>
</evidence>
<evidence type="ECO:0000313" key="2">
    <source>
        <dbReference type="EMBL" id="RXK11251.1"/>
    </source>
</evidence>
<dbReference type="EMBL" id="CP031217">
    <property type="protein sequence ID" value="AXH12143.1"/>
    <property type="molecule type" value="Genomic_DNA"/>
</dbReference>
<reference evidence="1 3" key="2">
    <citation type="submission" date="2018-07" db="EMBL/GenBank/DDBJ databases">
        <title>Complete genome of the Arcobacter bivalviorum type strain LMG 26154.</title>
        <authorList>
            <person name="Miller W.G."/>
            <person name="Yee E."/>
            <person name="Bono J.L."/>
        </authorList>
    </citation>
    <scope>NUCLEOTIDE SEQUENCE [LARGE SCALE GENOMIC DNA]</scope>
    <source>
        <strain evidence="1 3">LMG 26154</strain>
    </source>
</reference>
<name>A0AAX2ACN9_9BACT</name>
<evidence type="ECO:0000313" key="3">
    <source>
        <dbReference type="Proteomes" id="UP000253850"/>
    </source>
</evidence>
<dbReference type="KEGG" id="hbv:ABIV_1140"/>
<gene>
    <name evidence="1" type="ORF">ABIV_1140</name>
    <name evidence="2" type="ORF">CRV05_02465</name>
</gene>
<sequence>MCLYEINKIINLDIKCDELVTKREYNILNNFEGLIMIVSNTVTQVNTYAQQSTTTKKEQSSNFEKELEHKDNIEAQKAKTEEIQFKKIDRMSYNFIKNLDIKKIDEIYSDLSEDEVNKLANLHHISNMSDNEVLNKTLFEEAKKMSPKEAGSFYFQKASEQYHYKTTGTGQRFVVNSNMFSQGTDGKFELNENMKKLIPSEYKLSHNEAFNMLLNMINSSEEGIENAKTDEVRKQFEEVKYEYTDILNKYNQQIRINMNTPNIHA</sequence>
<dbReference type="EMBL" id="PDKM01000001">
    <property type="protein sequence ID" value="RXK11251.1"/>
    <property type="molecule type" value="Genomic_DNA"/>
</dbReference>
<dbReference type="Proteomes" id="UP000289193">
    <property type="component" value="Unassembled WGS sequence"/>
</dbReference>
<proteinExistence type="predicted"/>
<reference evidence="2 4" key="1">
    <citation type="submission" date="2017-10" db="EMBL/GenBank/DDBJ databases">
        <title>Genomics of the genus Arcobacter.</title>
        <authorList>
            <person name="Perez-Cataluna A."/>
            <person name="Figueras M.J."/>
        </authorList>
    </citation>
    <scope>NUCLEOTIDE SEQUENCE [LARGE SCALE GENOMIC DNA]</scope>
    <source>
        <strain evidence="2 4">CECT 7835</strain>
    </source>
</reference>
<accession>A0AAX2ACN9</accession>
<keyword evidence="4" id="KW-1185">Reference proteome</keyword>
<protein>
    <submittedName>
        <fullName evidence="2">Uncharacterized protein</fullName>
    </submittedName>
</protein>
<dbReference type="Proteomes" id="UP000253850">
    <property type="component" value="Chromosome"/>
</dbReference>
<dbReference type="AlphaFoldDB" id="A0AAX2ACN9"/>